<name>A0A1Z4GKN9_9CYAN</name>
<dbReference type="NCBIfam" id="TIGR00278">
    <property type="entry name" value="membrane protein insertion efficiency factor YidD"/>
    <property type="match status" value="1"/>
</dbReference>
<protein>
    <recommendedName>
        <fullName evidence="4">Membrane protein insertion efficiency factor YidD</fullName>
    </recommendedName>
</protein>
<feature type="region of interest" description="Disordered" evidence="1">
    <location>
        <begin position="106"/>
        <end position="135"/>
    </location>
</feature>
<sequence length="197" mass="21334">MKLGAGIGNTYFIFSLAPSLYDQFMQISLLDSLSRKVSVTAIAGYQKHISPHKGFVCAHRILYGSESCSQYIKRVIAQEGLSIAFIKSRARFQACKQANLILRLQSHNSEPTESEDEANIQPPKTENRSNNQQSSNTICSNGDGTNCIDCADLSCDCADLVNVLPDCDFSHCHALDCSVVDCSGADCSFLDCGSCGS</sequence>
<organism evidence="2 3">
    <name type="scientific">Anabaenopsis circularis NIES-21</name>
    <dbReference type="NCBI Taxonomy" id="1085406"/>
    <lineage>
        <taxon>Bacteria</taxon>
        <taxon>Bacillati</taxon>
        <taxon>Cyanobacteriota</taxon>
        <taxon>Cyanophyceae</taxon>
        <taxon>Nostocales</taxon>
        <taxon>Nodulariaceae</taxon>
        <taxon>Anabaenopsis</taxon>
    </lineage>
</organism>
<proteinExistence type="predicted"/>
<accession>A0A1Z4GKN9</accession>
<evidence type="ECO:0008006" key="4">
    <source>
        <dbReference type="Google" id="ProtNLM"/>
    </source>
</evidence>
<reference evidence="2 3" key="1">
    <citation type="submission" date="2017-06" db="EMBL/GenBank/DDBJ databases">
        <title>Genome sequencing of cyanobaciteial culture collection at National Institute for Environmental Studies (NIES).</title>
        <authorList>
            <person name="Hirose Y."/>
            <person name="Shimura Y."/>
            <person name="Fujisawa T."/>
            <person name="Nakamura Y."/>
            <person name="Kawachi M."/>
        </authorList>
    </citation>
    <scope>NUCLEOTIDE SEQUENCE [LARGE SCALE GENOMIC DNA]</scope>
    <source>
        <strain evidence="2 3">NIES-21</strain>
    </source>
</reference>
<feature type="compositionally biased region" description="Polar residues" evidence="1">
    <location>
        <begin position="122"/>
        <end position="135"/>
    </location>
</feature>
<evidence type="ECO:0000313" key="2">
    <source>
        <dbReference type="EMBL" id="BAY17928.1"/>
    </source>
</evidence>
<dbReference type="EMBL" id="AP018174">
    <property type="protein sequence ID" value="BAY17928.1"/>
    <property type="molecule type" value="Genomic_DNA"/>
</dbReference>
<evidence type="ECO:0000313" key="3">
    <source>
        <dbReference type="Proteomes" id="UP000218287"/>
    </source>
</evidence>
<dbReference type="InterPro" id="IPR002696">
    <property type="entry name" value="Membr_insert_effic_factor_YidD"/>
</dbReference>
<keyword evidence="3" id="KW-1185">Reference proteome</keyword>
<gene>
    <name evidence="2" type="ORF">NIES21_37710</name>
</gene>
<dbReference type="SMART" id="SM01234">
    <property type="entry name" value="Haemolytic"/>
    <property type="match status" value="1"/>
</dbReference>
<evidence type="ECO:0000256" key="1">
    <source>
        <dbReference type="SAM" id="MobiDB-lite"/>
    </source>
</evidence>
<dbReference type="Proteomes" id="UP000218287">
    <property type="component" value="Chromosome"/>
</dbReference>
<dbReference type="AlphaFoldDB" id="A0A1Z4GKN9"/>